<reference evidence="7 8" key="1">
    <citation type="journal article" date="2015" name="Int. Biodeterior. Biodegradation">
        <title>Physiological and genetic screening methods for the isolation of methyl tert-butyl ether-degrading bacteria for bioremediation purposes.</title>
        <authorList>
            <person name="Guisado I.M."/>
            <person name="Purswani J."/>
            <person name="Gonzalez Lopez J."/>
            <person name="Pozo C."/>
        </authorList>
    </citation>
    <scope>NUCLEOTIDE SEQUENCE [LARGE SCALE GENOMIC DNA]</scope>
    <source>
        <strain evidence="7 8">SH7</strain>
    </source>
</reference>
<dbReference type="CDD" id="cd06171">
    <property type="entry name" value="Sigma70_r4"/>
    <property type="match status" value="1"/>
</dbReference>
<proteinExistence type="inferred from homology"/>
<name>A0A0W1B4S1_9BACL</name>
<dbReference type="OrthoDB" id="9782703at2"/>
<gene>
    <name evidence="7" type="ORF">UQ64_04450</name>
</gene>
<dbReference type="InterPro" id="IPR013249">
    <property type="entry name" value="RNA_pol_sigma70_r4_t2"/>
</dbReference>
<dbReference type="PANTHER" id="PTHR43133:SF51">
    <property type="entry name" value="RNA POLYMERASE SIGMA FACTOR"/>
    <property type="match status" value="1"/>
</dbReference>
<dbReference type="InterPro" id="IPR036388">
    <property type="entry name" value="WH-like_DNA-bd_sf"/>
</dbReference>
<keyword evidence="3" id="KW-0731">Sigma factor</keyword>
<dbReference type="GO" id="GO:0006352">
    <property type="term" value="P:DNA-templated transcription initiation"/>
    <property type="evidence" value="ECO:0007669"/>
    <property type="project" value="InterPro"/>
</dbReference>
<dbReference type="Pfam" id="PF08281">
    <property type="entry name" value="Sigma70_r4_2"/>
    <property type="match status" value="1"/>
</dbReference>
<dbReference type="Gene3D" id="1.10.1740.10">
    <property type="match status" value="1"/>
</dbReference>
<evidence type="ECO:0000259" key="5">
    <source>
        <dbReference type="Pfam" id="PF04542"/>
    </source>
</evidence>
<dbReference type="EMBL" id="LCZJ02000012">
    <property type="protein sequence ID" value="KTD88573.1"/>
    <property type="molecule type" value="Genomic_DNA"/>
</dbReference>
<accession>A0A0W1B4S1</accession>
<dbReference type="SUPFAM" id="SSF88659">
    <property type="entry name" value="Sigma3 and sigma4 domains of RNA polymerase sigma factors"/>
    <property type="match status" value="1"/>
</dbReference>
<dbReference type="InterPro" id="IPR014284">
    <property type="entry name" value="RNA_pol_sigma-70_dom"/>
</dbReference>
<evidence type="ECO:0000256" key="1">
    <source>
        <dbReference type="ARBA" id="ARBA00010641"/>
    </source>
</evidence>
<feature type="domain" description="RNA polymerase sigma factor 70 region 4 type 2" evidence="6">
    <location>
        <begin position="109"/>
        <end position="160"/>
    </location>
</feature>
<comment type="caution">
    <text evidence="7">The sequence shown here is derived from an EMBL/GenBank/DDBJ whole genome shotgun (WGS) entry which is preliminary data.</text>
</comment>
<dbReference type="AlphaFoldDB" id="A0A0W1B4S1"/>
<comment type="similarity">
    <text evidence="1">Belongs to the sigma-70 factor family. ECF subfamily.</text>
</comment>
<organism evidence="7 8">
    <name type="scientific">Paenibacillus etheri</name>
    <dbReference type="NCBI Taxonomy" id="1306852"/>
    <lineage>
        <taxon>Bacteria</taxon>
        <taxon>Bacillati</taxon>
        <taxon>Bacillota</taxon>
        <taxon>Bacilli</taxon>
        <taxon>Bacillales</taxon>
        <taxon>Paenibacillaceae</taxon>
        <taxon>Paenibacillus</taxon>
    </lineage>
</organism>
<dbReference type="InterPro" id="IPR013324">
    <property type="entry name" value="RNA_pol_sigma_r3/r4-like"/>
</dbReference>
<evidence type="ECO:0000256" key="4">
    <source>
        <dbReference type="ARBA" id="ARBA00023163"/>
    </source>
</evidence>
<evidence type="ECO:0000313" key="7">
    <source>
        <dbReference type="EMBL" id="KTD88573.1"/>
    </source>
</evidence>
<evidence type="ECO:0000313" key="8">
    <source>
        <dbReference type="Proteomes" id="UP000054709"/>
    </source>
</evidence>
<dbReference type="Gene3D" id="1.10.10.10">
    <property type="entry name" value="Winged helix-like DNA-binding domain superfamily/Winged helix DNA-binding domain"/>
    <property type="match status" value="1"/>
</dbReference>
<dbReference type="Pfam" id="PF04542">
    <property type="entry name" value="Sigma70_r2"/>
    <property type="match status" value="1"/>
</dbReference>
<feature type="domain" description="RNA polymerase sigma-70 region 2" evidence="5">
    <location>
        <begin position="28"/>
        <end position="88"/>
    </location>
</feature>
<keyword evidence="2" id="KW-0805">Transcription regulation</keyword>
<dbReference type="PANTHER" id="PTHR43133">
    <property type="entry name" value="RNA POLYMERASE ECF-TYPE SIGMA FACTO"/>
    <property type="match status" value="1"/>
</dbReference>
<evidence type="ECO:0000256" key="2">
    <source>
        <dbReference type="ARBA" id="ARBA00023015"/>
    </source>
</evidence>
<dbReference type="GO" id="GO:0003677">
    <property type="term" value="F:DNA binding"/>
    <property type="evidence" value="ECO:0007669"/>
    <property type="project" value="InterPro"/>
</dbReference>
<evidence type="ECO:0000256" key="3">
    <source>
        <dbReference type="ARBA" id="ARBA00023082"/>
    </source>
</evidence>
<keyword evidence="4" id="KW-0804">Transcription</keyword>
<dbReference type="InterPro" id="IPR007627">
    <property type="entry name" value="RNA_pol_sigma70_r2"/>
</dbReference>
<dbReference type="GO" id="GO:0016987">
    <property type="term" value="F:sigma factor activity"/>
    <property type="evidence" value="ECO:0007669"/>
    <property type="project" value="UniProtKB-KW"/>
</dbReference>
<dbReference type="SUPFAM" id="SSF88946">
    <property type="entry name" value="Sigma2 domain of RNA polymerase sigma factors"/>
    <property type="match status" value="1"/>
</dbReference>
<keyword evidence="8" id="KW-1185">Reference proteome</keyword>
<dbReference type="NCBIfam" id="TIGR02937">
    <property type="entry name" value="sigma70-ECF"/>
    <property type="match status" value="1"/>
</dbReference>
<dbReference type="RefSeq" id="WP_060621724.1">
    <property type="nucleotide sequence ID" value="NZ_LCZJ02000012.1"/>
</dbReference>
<dbReference type="Proteomes" id="UP000054709">
    <property type="component" value="Unassembled WGS sequence"/>
</dbReference>
<evidence type="ECO:0000259" key="6">
    <source>
        <dbReference type="Pfam" id="PF08281"/>
    </source>
</evidence>
<sequence length="177" mass="20711">MHINSIVVKAKAGDPEAFVQLMQEIELPLYRTARSIVNKDEDCADALQETMLKAFKSIHTLREPDFFKTWIFRILINECNKMIKNNARALPYGELPEVPSTSKDYEKIELWDAVQHLEENLRIVIHLHYLQDMPIRQISDILEISTVAVKTRLHRARKKLKHSSQFNQEMELPHGEH</sequence>
<protein>
    <submittedName>
        <fullName evidence="7">RNA polymerase</fullName>
    </submittedName>
</protein>
<dbReference type="InterPro" id="IPR013325">
    <property type="entry name" value="RNA_pol_sigma_r2"/>
</dbReference>
<dbReference type="InterPro" id="IPR039425">
    <property type="entry name" value="RNA_pol_sigma-70-like"/>
</dbReference>